<dbReference type="Pfam" id="PF13560">
    <property type="entry name" value="HTH_31"/>
    <property type="match status" value="1"/>
</dbReference>
<protein>
    <submittedName>
        <fullName evidence="2">Helix-turn-helix domain-containing protein</fullName>
    </submittedName>
</protein>
<evidence type="ECO:0000259" key="1">
    <source>
        <dbReference type="PROSITE" id="PS50943"/>
    </source>
</evidence>
<dbReference type="Proteomes" id="UP001519924">
    <property type="component" value="Unassembled WGS sequence"/>
</dbReference>
<dbReference type="EMBL" id="JAHZUY010000026">
    <property type="protein sequence ID" value="MBW8269990.1"/>
    <property type="molecule type" value="Genomic_DNA"/>
</dbReference>
<dbReference type="SMART" id="SM00530">
    <property type="entry name" value="HTH_XRE"/>
    <property type="match status" value="1"/>
</dbReference>
<sequence>MSFGSVVRERRTALGIGLNDFAERLGISPAYWSRIERDHEKPPRNELIERAAAILGVRMDDLFVEAQRLPPDMQRDIGRVVLAYRRMRAAGKV</sequence>
<dbReference type="InterPro" id="IPR001387">
    <property type="entry name" value="Cro/C1-type_HTH"/>
</dbReference>
<gene>
    <name evidence="2" type="ORF">K1J50_10865</name>
</gene>
<dbReference type="InterPro" id="IPR010982">
    <property type="entry name" value="Lambda_DNA-bd_dom_sf"/>
</dbReference>
<accession>A0ABS7F306</accession>
<comment type="caution">
    <text evidence="2">The sequence shown here is derived from an EMBL/GenBank/DDBJ whole genome shotgun (WGS) entry which is preliminary data.</text>
</comment>
<keyword evidence="3" id="KW-1185">Reference proteome</keyword>
<proteinExistence type="predicted"/>
<reference evidence="2 3" key="1">
    <citation type="submission" date="2021-08" db="EMBL/GenBank/DDBJ databases">
        <title>Caldovatus sediminis gen. nov., sp. nov., a moderately thermophilic bacterium isolated from a hot spring.</title>
        <authorList>
            <person name="Hu C.-J."/>
            <person name="Li W.-J."/>
            <person name="Xian W.-D."/>
        </authorList>
    </citation>
    <scope>NUCLEOTIDE SEQUENCE [LARGE SCALE GENOMIC DNA]</scope>
    <source>
        <strain evidence="2 3">SYSU G05006</strain>
    </source>
</reference>
<name>A0ABS7F306_9PROT</name>
<evidence type="ECO:0000313" key="3">
    <source>
        <dbReference type="Proteomes" id="UP001519924"/>
    </source>
</evidence>
<dbReference type="RefSeq" id="WP_220117739.1">
    <property type="nucleotide sequence ID" value="NZ_JAHZUY010000026.1"/>
</dbReference>
<organism evidence="2 3">
    <name type="scientific">Caldovatus aquaticus</name>
    <dbReference type="NCBI Taxonomy" id="2865671"/>
    <lineage>
        <taxon>Bacteria</taxon>
        <taxon>Pseudomonadati</taxon>
        <taxon>Pseudomonadota</taxon>
        <taxon>Alphaproteobacteria</taxon>
        <taxon>Acetobacterales</taxon>
        <taxon>Roseomonadaceae</taxon>
        <taxon>Caldovatus</taxon>
    </lineage>
</organism>
<dbReference type="SUPFAM" id="SSF47413">
    <property type="entry name" value="lambda repressor-like DNA-binding domains"/>
    <property type="match status" value="1"/>
</dbReference>
<dbReference type="CDD" id="cd00093">
    <property type="entry name" value="HTH_XRE"/>
    <property type="match status" value="1"/>
</dbReference>
<feature type="domain" description="HTH cro/C1-type" evidence="1">
    <location>
        <begin position="7"/>
        <end position="62"/>
    </location>
</feature>
<dbReference type="PROSITE" id="PS50943">
    <property type="entry name" value="HTH_CROC1"/>
    <property type="match status" value="1"/>
</dbReference>
<dbReference type="Gene3D" id="1.10.260.40">
    <property type="entry name" value="lambda repressor-like DNA-binding domains"/>
    <property type="match status" value="1"/>
</dbReference>
<evidence type="ECO:0000313" key="2">
    <source>
        <dbReference type="EMBL" id="MBW8269990.1"/>
    </source>
</evidence>